<dbReference type="RefSeq" id="WP_104829431.1">
    <property type="nucleotide sequence ID" value="NZ_PJCH01000005.1"/>
</dbReference>
<comment type="caution">
    <text evidence="2">The sequence shown here is derived from an EMBL/GenBank/DDBJ whole genome shotgun (WGS) entry which is preliminary data.</text>
</comment>
<gene>
    <name evidence="2" type="ORF">CW354_07705</name>
</gene>
<evidence type="ECO:0000256" key="1">
    <source>
        <dbReference type="SAM" id="MobiDB-lite"/>
    </source>
</evidence>
<accession>A0A2S7K6T3</accession>
<evidence type="ECO:0000313" key="3">
    <source>
        <dbReference type="Proteomes" id="UP000239504"/>
    </source>
</evidence>
<sequence length="84" mass="9496">MAQSGTLRSRGKPLFGEAVAPCPEKTPDLAAELNRRLREKYRNYERAALRLELRGDYDSAQVLRRAAGRARLLRNRPANDRGMG</sequence>
<dbReference type="EMBL" id="PJCH01000005">
    <property type="protein sequence ID" value="PQA88186.1"/>
    <property type="molecule type" value="Genomic_DNA"/>
</dbReference>
<name>A0A2S7K6T3_9PROT</name>
<dbReference type="Proteomes" id="UP000239504">
    <property type="component" value="Unassembled WGS sequence"/>
</dbReference>
<keyword evidence="3" id="KW-1185">Reference proteome</keyword>
<dbReference type="AlphaFoldDB" id="A0A2S7K6T3"/>
<organism evidence="2 3">
    <name type="scientific">Hyphococcus luteus</name>
    <dbReference type="NCBI Taxonomy" id="2058213"/>
    <lineage>
        <taxon>Bacteria</taxon>
        <taxon>Pseudomonadati</taxon>
        <taxon>Pseudomonadota</taxon>
        <taxon>Alphaproteobacteria</taxon>
        <taxon>Parvularculales</taxon>
        <taxon>Parvularculaceae</taxon>
        <taxon>Hyphococcus</taxon>
    </lineage>
</organism>
<protein>
    <submittedName>
        <fullName evidence="2">Uncharacterized protein</fullName>
    </submittedName>
</protein>
<feature type="region of interest" description="Disordered" evidence="1">
    <location>
        <begin position="1"/>
        <end position="20"/>
    </location>
</feature>
<proteinExistence type="predicted"/>
<evidence type="ECO:0000313" key="2">
    <source>
        <dbReference type="EMBL" id="PQA88186.1"/>
    </source>
</evidence>
<reference evidence="2 3" key="1">
    <citation type="submission" date="2017-12" db="EMBL/GenBank/DDBJ databases">
        <authorList>
            <person name="Hurst M.R.H."/>
        </authorList>
    </citation>
    <scope>NUCLEOTIDE SEQUENCE [LARGE SCALE GENOMIC DNA]</scope>
    <source>
        <strain evidence="2 3">SY-3-19</strain>
    </source>
</reference>